<reference evidence="1" key="1">
    <citation type="submission" date="2018-06" db="EMBL/GenBank/DDBJ databases">
        <authorList>
            <person name="Zhirakovskaya E."/>
        </authorList>
    </citation>
    <scope>NUCLEOTIDE SEQUENCE</scope>
</reference>
<gene>
    <name evidence="1" type="ORF">MNBD_ALPHA03-745</name>
</gene>
<feature type="non-terminal residue" evidence="1">
    <location>
        <position position="1"/>
    </location>
</feature>
<sequence length="295" mass="32898">KLDNTQIGFKIEGVKGGVGFSVNYLTYLSQLPSLRGGSAGPAALNNFTGEVAQFPYLIAFDIEFPRIHLFGASTDFYVDSIKSVFRVEAAFTSGEEFANTLRPELYSESNVLRYVIGWDRDTFIPFLNKNKAFLFSAQLFGQHILDHELVDTPGSLAGLPGFTKAGIPDWKDNWTMTFLVKGWYMQNRLSPQIISAYDFRAGTAVIAPSIDWLIDDSWRLILGANFKFGKGPRKFDDCRSCNPWGPFTATPLHTDPFQAGSVGLGGFEPLGRFRSGPIGMASREDEIQLTLRYRF</sequence>
<proteinExistence type="predicted"/>
<dbReference type="InterPro" id="IPR010727">
    <property type="entry name" value="DUF1302"/>
</dbReference>
<protein>
    <submittedName>
        <fullName evidence="1">Putative cox2 cytochrome oxidase subunit 2</fullName>
    </submittedName>
</protein>
<dbReference type="EMBL" id="UOFW01000052">
    <property type="protein sequence ID" value="VAX03550.1"/>
    <property type="molecule type" value="Genomic_DNA"/>
</dbReference>
<name>A0A3B1AZU3_9ZZZZ</name>
<organism evidence="1">
    <name type="scientific">hydrothermal vent metagenome</name>
    <dbReference type="NCBI Taxonomy" id="652676"/>
    <lineage>
        <taxon>unclassified sequences</taxon>
        <taxon>metagenomes</taxon>
        <taxon>ecological metagenomes</taxon>
    </lineage>
</organism>
<accession>A0A3B1AZU3</accession>
<dbReference type="AlphaFoldDB" id="A0A3B1AZU3"/>
<evidence type="ECO:0000313" key="1">
    <source>
        <dbReference type="EMBL" id="VAX03550.1"/>
    </source>
</evidence>
<dbReference type="Pfam" id="PF06980">
    <property type="entry name" value="DUF1302"/>
    <property type="match status" value="1"/>
</dbReference>